<dbReference type="GO" id="GO:0005886">
    <property type="term" value="C:plasma membrane"/>
    <property type="evidence" value="ECO:0007669"/>
    <property type="project" value="UniProtKB-SubCell"/>
</dbReference>
<feature type="domain" description="ComEC/Rec2-related protein" evidence="7">
    <location>
        <begin position="239"/>
        <end position="501"/>
    </location>
</feature>
<keyword evidence="5 6" id="KW-0472">Membrane</keyword>
<sequence length="697" mass="80494">MQNTTAVFGRILLPFCIGIWVLQGTDYTKLNLPALQITIILIILLLIFNLLYRLLKVYNHKQLIGVLINLLFFTFGIQTYQRADETQNSNNFSRSPAEFLKISISSEPQQQGSMIRFKASVMNVYTVNKKQRSSGTILVTIRSASFHPTVPHYGEVYLIPAAYRAIEPPYNAAEFDFRYWLAMQHIHYQIFLLPEELIPLQQYSGTALIGFALKLRKQQVNQYRRLIKNDDAFAVASTLILGYRADLNAETLAAYSRTGTIHALSVSGMHVGIIYFVLNWLLGWMNSKRFMKWVKVILVLCTIWFYTLLTGYSASVLRSAIMLSVYVLGKAIHQETNSYHILFFSAFCLLFYNPFLLWDVGFQLSYMAVLGLVYLQPKLQQLVSSRYQLVQKLWNLISISIAAQVFTFPLSCYYFHQFPVYFIISNLFITLPVILLMYIGIFLLIFHLYWISPLFECLIILMNRGLEKIAALPYSGISAIWLSRTGLVLLCSFLFFLFFSLTYKKKHFLAISLLSLASLQGIRINDKIIARHQQKIILFSLNRNYAAGFINGEHAILVTDLKTGDKAFKFHIQPALDQSGIRSVICIPWNTTIHQYGLTINEHQLVFGNYRVLLLDSSFNGQRIKLRPLFNAVWIHGNPRIKMDEFRQDVSFNKLWIDATNKSYAIQNYQRDTINFRSSTLVLRKNKGYLIYIKQKI</sequence>
<dbReference type="InterPro" id="IPR052159">
    <property type="entry name" value="Competence_DNA_uptake"/>
</dbReference>
<dbReference type="Pfam" id="PF03772">
    <property type="entry name" value="Competence"/>
    <property type="match status" value="1"/>
</dbReference>
<gene>
    <name evidence="9" type="ORF">HDF25_004300</name>
</gene>
<feature type="transmembrane region" description="Helical" evidence="6">
    <location>
        <begin position="396"/>
        <end position="416"/>
    </location>
</feature>
<protein>
    <submittedName>
        <fullName evidence="9">Competence protein ComEC</fullName>
    </submittedName>
</protein>
<evidence type="ECO:0000256" key="1">
    <source>
        <dbReference type="ARBA" id="ARBA00004651"/>
    </source>
</evidence>
<feature type="transmembrane region" description="Helical" evidence="6">
    <location>
        <begin position="293"/>
        <end position="314"/>
    </location>
</feature>
<name>A0A7X0J6Q4_9SPHI</name>
<proteinExistence type="predicted"/>
<evidence type="ECO:0000259" key="8">
    <source>
        <dbReference type="Pfam" id="PF13567"/>
    </source>
</evidence>
<evidence type="ECO:0000313" key="9">
    <source>
        <dbReference type="EMBL" id="MBB6502123.1"/>
    </source>
</evidence>
<keyword evidence="3 6" id="KW-0812">Transmembrane</keyword>
<evidence type="ECO:0000256" key="5">
    <source>
        <dbReference type="ARBA" id="ARBA00023136"/>
    </source>
</evidence>
<feature type="transmembrane region" description="Helical" evidence="6">
    <location>
        <begin position="471"/>
        <end position="501"/>
    </location>
</feature>
<feature type="domain" description="DUF4131" evidence="8">
    <location>
        <begin position="38"/>
        <end position="192"/>
    </location>
</feature>
<evidence type="ECO:0000256" key="2">
    <source>
        <dbReference type="ARBA" id="ARBA00022475"/>
    </source>
</evidence>
<feature type="transmembrane region" description="Helical" evidence="6">
    <location>
        <begin position="30"/>
        <end position="51"/>
    </location>
</feature>
<dbReference type="AlphaFoldDB" id="A0A7X0J6Q4"/>
<dbReference type="EMBL" id="JACHCC010000012">
    <property type="protein sequence ID" value="MBB6502123.1"/>
    <property type="molecule type" value="Genomic_DNA"/>
</dbReference>
<dbReference type="InterPro" id="IPR025405">
    <property type="entry name" value="DUF4131"/>
</dbReference>
<evidence type="ECO:0000259" key="7">
    <source>
        <dbReference type="Pfam" id="PF03772"/>
    </source>
</evidence>
<comment type="subcellular location">
    <subcellularLocation>
        <location evidence="1">Cell membrane</location>
        <topology evidence="1">Multi-pass membrane protein</topology>
    </subcellularLocation>
</comment>
<dbReference type="PANTHER" id="PTHR30619:SF1">
    <property type="entry name" value="RECOMBINATION PROTEIN 2"/>
    <property type="match status" value="1"/>
</dbReference>
<dbReference type="Proteomes" id="UP000521017">
    <property type="component" value="Unassembled WGS sequence"/>
</dbReference>
<dbReference type="Pfam" id="PF13567">
    <property type="entry name" value="DUF4131"/>
    <property type="match status" value="1"/>
</dbReference>
<evidence type="ECO:0000313" key="10">
    <source>
        <dbReference type="Proteomes" id="UP000521017"/>
    </source>
</evidence>
<feature type="transmembrane region" description="Helical" evidence="6">
    <location>
        <begin position="422"/>
        <end position="450"/>
    </location>
</feature>
<keyword evidence="2" id="KW-1003">Cell membrane</keyword>
<comment type="caution">
    <text evidence="9">The sequence shown here is derived from an EMBL/GenBank/DDBJ whole genome shotgun (WGS) entry which is preliminary data.</text>
</comment>
<evidence type="ECO:0000256" key="6">
    <source>
        <dbReference type="SAM" id="Phobius"/>
    </source>
</evidence>
<feature type="transmembrane region" description="Helical" evidence="6">
    <location>
        <begin position="261"/>
        <end position="281"/>
    </location>
</feature>
<reference evidence="9 10" key="1">
    <citation type="submission" date="2020-08" db="EMBL/GenBank/DDBJ databases">
        <title>Genomic Encyclopedia of Type Strains, Phase IV (KMG-V): Genome sequencing to study the core and pangenomes of soil and plant-associated prokaryotes.</title>
        <authorList>
            <person name="Whitman W."/>
        </authorList>
    </citation>
    <scope>NUCLEOTIDE SEQUENCE [LARGE SCALE GENOMIC DNA]</scope>
    <source>
        <strain evidence="9 10">M2T3</strain>
    </source>
</reference>
<dbReference type="NCBIfam" id="TIGR00360">
    <property type="entry name" value="ComEC_N-term"/>
    <property type="match status" value="1"/>
</dbReference>
<evidence type="ECO:0000256" key="4">
    <source>
        <dbReference type="ARBA" id="ARBA00022989"/>
    </source>
</evidence>
<dbReference type="PANTHER" id="PTHR30619">
    <property type="entry name" value="DNA INTERNALIZATION/COMPETENCE PROTEIN COMEC/REC2"/>
    <property type="match status" value="1"/>
</dbReference>
<feature type="transmembrane region" description="Helical" evidence="6">
    <location>
        <begin position="7"/>
        <end position="24"/>
    </location>
</feature>
<accession>A0A7X0J6Q4</accession>
<organism evidence="9 10">
    <name type="scientific">Pedobacter cryoconitis</name>
    <dbReference type="NCBI Taxonomy" id="188932"/>
    <lineage>
        <taxon>Bacteria</taxon>
        <taxon>Pseudomonadati</taxon>
        <taxon>Bacteroidota</taxon>
        <taxon>Sphingobacteriia</taxon>
        <taxon>Sphingobacteriales</taxon>
        <taxon>Sphingobacteriaceae</taxon>
        <taxon>Pedobacter</taxon>
    </lineage>
</organism>
<evidence type="ECO:0000256" key="3">
    <source>
        <dbReference type="ARBA" id="ARBA00022692"/>
    </source>
</evidence>
<dbReference type="InterPro" id="IPR004477">
    <property type="entry name" value="ComEC_N"/>
</dbReference>
<dbReference type="RefSeq" id="WP_184628387.1">
    <property type="nucleotide sequence ID" value="NZ_JACHCC010000012.1"/>
</dbReference>
<keyword evidence="4 6" id="KW-1133">Transmembrane helix</keyword>